<organism evidence="2 3">
    <name type="scientific">Williamsia serinedens</name>
    <dbReference type="NCBI Taxonomy" id="391736"/>
    <lineage>
        <taxon>Bacteria</taxon>
        <taxon>Bacillati</taxon>
        <taxon>Actinomycetota</taxon>
        <taxon>Actinomycetes</taxon>
        <taxon>Mycobacteriales</taxon>
        <taxon>Nocardiaceae</taxon>
        <taxon>Williamsia</taxon>
    </lineage>
</organism>
<evidence type="ECO:0000313" key="2">
    <source>
        <dbReference type="EMBL" id="MCP2158870.1"/>
    </source>
</evidence>
<proteinExistence type="predicted"/>
<evidence type="ECO:0000259" key="1">
    <source>
        <dbReference type="PROSITE" id="PS50206"/>
    </source>
</evidence>
<reference evidence="2 3" key="1">
    <citation type="submission" date="2022-06" db="EMBL/GenBank/DDBJ databases">
        <title>Genomic Encyclopedia of Archaeal and Bacterial Type Strains, Phase II (KMG-II): from individual species to whole genera.</title>
        <authorList>
            <person name="Goeker M."/>
        </authorList>
    </citation>
    <scope>NUCLEOTIDE SEQUENCE [LARGE SCALE GENOMIC DNA]</scope>
    <source>
        <strain evidence="2 3">DSM 45037</strain>
    </source>
</reference>
<dbReference type="RefSeq" id="WP_253652505.1">
    <property type="nucleotide sequence ID" value="NZ_BAAAOE010000004.1"/>
</dbReference>
<name>A0ABT1GV65_9NOCA</name>
<keyword evidence="3" id="KW-1185">Reference proteome</keyword>
<sequence length="111" mass="11889">MGMVDRISATEAAEHTQQGQAVVLDTRPQVVRHQGSLPGAVVVEPTELVDALAPTSPRRMACIAGLDTEIAVVSVRAQARRIAEQIAGLGYTNVRWVDGGYPAFWSALHAR</sequence>
<dbReference type="EMBL" id="JAMTCG010000001">
    <property type="protein sequence ID" value="MCP2158870.1"/>
    <property type="molecule type" value="Genomic_DNA"/>
</dbReference>
<gene>
    <name evidence="2" type="ORF">LX12_000034</name>
</gene>
<dbReference type="SUPFAM" id="SSF52821">
    <property type="entry name" value="Rhodanese/Cell cycle control phosphatase"/>
    <property type="match status" value="1"/>
</dbReference>
<accession>A0ABT1GV65</accession>
<protein>
    <submittedName>
        <fullName evidence="2">Rhodanese-related sulfurtransferase</fullName>
    </submittedName>
</protein>
<evidence type="ECO:0000313" key="3">
    <source>
        <dbReference type="Proteomes" id="UP001205740"/>
    </source>
</evidence>
<dbReference type="CDD" id="cd00158">
    <property type="entry name" value="RHOD"/>
    <property type="match status" value="1"/>
</dbReference>
<dbReference type="InterPro" id="IPR001763">
    <property type="entry name" value="Rhodanese-like_dom"/>
</dbReference>
<feature type="domain" description="Rhodanese" evidence="1">
    <location>
        <begin position="17"/>
        <end position="109"/>
    </location>
</feature>
<dbReference type="SMART" id="SM00450">
    <property type="entry name" value="RHOD"/>
    <property type="match status" value="1"/>
</dbReference>
<dbReference type="Gene3D" id="3.40.250.10">
    <property type="entry name" value="Rhodanese-like domain"/>
    <property type="match status" value="1"/>
</dbReference>
<dbReference type="PROSITE" id="PS50206">
    <property type="entry name" value="RHODANESE_3"/>
    <property type="match status" value="1"/>
</dbReference>
<comment type="caution">
    <text evidence="2">The sequence shown here is derived from an EMBL/GenBank/DDBJ whole genome shotgun (WGS) entry which is preliminary data.</text>
</comment>
<dbReference type="Pfam" id="PF00581">
    <property type="entry name" value="Rhodanese"/>
    <property type="match status" value="1"/>
</dbReference>
<dbReference type="InterPro" id="IPR036873">
    <property type="entry name" value="Rhodanese-like_dom_sf"/>
</dbReference>
<dbReference type="Proteomes" id="UP001205740">
    <property type="component" value="Unassembled WGS sequence"/>
</dbReference>